<dbReference type="AlphaFoldDB" id="A0A1M6M5X8"/>
<dbReference type="SUPFAM" id="SSF55909">
    <property type="entry name" value="Pentein"/>
    <property type="match status" value="1"/>
</dbReference>
<sequence>MGINTTSSILMIRPVSFRFNEETAVNNYYQNKPEEEAQEDIQTKALEEFDDFVDKLTTAGVEVVVVNDTLKPETPDSIFPNNWVSFHHDGTIGVYPMFAENRRLERREEIFDILEERGFEITQEIHLTDFEHVEKYLEGTGSLILDRENKIAYAALSERTNSDVLLAFREQFGFRIADFVANQSVNGERLPIYHTNVMMCLGDEFAVICLDAIDDMEDRDAVIETLEESDKEIIEITEEQVGQFAGNMLQVENQEGEKMMVMSSTAYNSLDQSQIDRILAYNKEIIHSSLNTIETLGGGSARCMMAEIFLPKS</sequence>
<protein>
    <recommendedName>
        <fullName evidence="3">Amidinotransferase</fullName>
    </recommendedName>
</protein>
<name>A0A1M6M5X8_REIAG</name>
<organism evidence="1 2">
    <name type="scientific">Reichenbachiella agariperforans</name>
    <dbReference type="NCBI Taxonomy" id="156994"/>
    <lineage>
        <taxon>Bacteria</taxon>
        <taxon>Pseudomonadati</taxon>
        <taxon>Bacteroidota</taxon>
        <taxon>Cytophagia</taxon>
        <taxon>Cytophagales</taxon>
        <taxon>Reichenbachiellaceae</taxon>
        <taxon>Reichenbachiella</taxon>
    </lineage>
</organism>
<dbReference type="STRING" id="156994.SAMN04488028_1011240"/>
<evidence type="ECO:0008006" key="3">
    <source>
        <dbReference type="Google" id="ProtNLM"/>
    </source>
</evidence>
<dbReference type="InterPro" id="IPR014541">
    <property type="entry name" value="Amdntrnsf_FN0238"/>
</dbReference>
<dbReference type="NCBIfam" id="NF046062">
    <property type="entry name" value="citrull_CtlX"/>
    <property type="match status" value="1"/>
</dbReference>
<dbReference type="PANTHER" id="PTHR43224">
    <property type="entry name" value="AMIDINOTRANSFERASE"/>
    <property type="match status" value="1"/>
</dbReference>
<dbReference type="Gene3D" id="3.75.10.10">
    <property type="entry name" value="L-arginine/glycine Amidinotransferase, Chain A"/>
    <property type="match status" value="1"/>
</dbReference>
<dbReference type="PANTHER" id="PTHR43224:SF1">
    <property type="entry name" value="AMIDINOTRANSFERASE"/>
    <property type="match status" value="1"/>
</dbReference>
<evidence type="ECO:0000313" key="2">
    <source>
        <dbReference type="Proteomes" id="UP000184474"/>
    </source>
</evidence>
<dbReference type="Pfam" id="PF19420">
    <property type="entry name" value="DDAH_eukar"/>
    <property type="match status" value="1"/>
</dbReference>
<reference evidence="2" key="1">
    <citation type="submission" date="2016-11" db="EMBL/GenBank/DDBJ databases">
        <authorList>
            <person name="Varghese N."/>
            <person name="Submissions S."/>
        </authorList>
    </citation>
    <scope>NUCLEOTIDE SEQUENCE [LARGE SCALE GENOMIC DNA]</scope>
    <source>
        <strain evidence="2">DSM 26134</strain>
    </source>
</reference>
<accession>A0A1M6M5X8</accession>
<dbReference type="PIRSF" id="PIRSF028188">
    <property type="entry name" value="Amdntrnsf_FN0238"/>
    <property type="match status" value="1"/>
</dbReference>
<dbReference type="Proteomes" id="UP000184474">
    <property type="component" value="Unassembled WGS sequence"/>
</dbReference>
<gene>
    <name evidence="1" type="ORF">SAMN04488028_1011240</name>
</gene>
<dbReference type="EMBL" id="FRAA01000001">
    <property type="protein sequence ID" value="SHJ78881.1"/>
    <property type="molecule type" value="Genomic_DNA"/>
</dbReference>
<proteinExistence type="predicted"/>
<evidence type="ECO:0000313" key="1">
    <source>
        <dbReference type="EMBL" id="SHJ78881.1"/>
    </source>
</evidence>
<keyword evidence="2" id="KW-1185">Reference proteome</keyword>
<dbReference type="RefSeq" id="WP_221407489.1">
    <property type="nucleotide sequence ID" value="NZ_FRAA01000001.1"/>
</dbReference>